<dbReference type="EMBL" id="FNOM01000003">
    <property type="protein sequence ID" value="SDW77246.1"/>
    <property type="molecule type" value="Genomic_DNA"/>
</dbReference>
<accession>A0A1H2W9V2</accession>
<sequence length="56" mass="6359">MKARALTQEQIRTAAQIAAQEGVTIEIRAGERLYTIRPAQQDHPQDLALDLRSMKR</sequence>
<dbReference type="AlphaFoldDB" id="A0A1H2W9V2"/>
<dbReference type="Proteomes" id="UP000198539">
    <property type="component" value="Unassembled WGS sequence"/>
</dbReference>
<dbReference type="STRING" id="564137.SAMN04488238_103311"/>
<name>A0A1H2W9V2_9RHOB</name>
<evidence type="ECO:0000313" key="2">
    <source>
        <dbReference type="Proteomes" id="UP000198539"/>
    </source>
</evidence>
<proteinExistence type="predicted"/>
<reference evidence="1 2" key="1">
    <citation type="submission" date="2016-10" db="EMBL/GenBank/DDBJ databases">
        <authorList>
            <person name="de Groot N.N."/>
        </authorList>
    </citation>
    <scope>NUCLEOTIDE SEQUENCE [LARGE SCALE GENOMIC DNA]</scope>
    <source>
        <strain evidence="1 2">CGMCC 1.8894</strain>
    </source>
</reference>
<evidence type="ECO:0000313" key="1">
    <source>
        <dbReference type="EMBL" id="SDW77246.1"/>
    </source>
</evidence>
<keyword evidence="2" id="KW-1185">Reference proteome</keyword>
<gene>
    <name evidence="1" type="ORF">SAMN04488238_103311</name>
</gene>
<organism evidence="1 2">
    <name type="scientific">Roseicitreum antarcticum</name>
    <dbReference type="NCBI Taxonomy" id="564137"/>
    <lineage>
        <taxon>Bacteria</taxon>
        <taxon>Pseudomonadati</taxon>
        <taxon>Pseudomonadota</taxon>
        <taxon>Alphaproteobacteria</taxon>
        <taxon>Rhodobacterales</taxon>
        <taxon>Paracoccaceae</taxon>
        <taxon>Roseicitreum</taxon>
    </lineage>
</organism>
<protein>
    <submittedName>
        <fullName evidence="1">Uncharacterized protein</fullName>
    </submittedName>
</protein>
<dbReference type="RefSeq" id="WP_176846968.1">
    <property type="nucleotide sequence ID" value="NZ_CP061498.1"/>
</dbReference>